<feature type="transmembrane region" description="Helical" evidence="1">
    <location>
        <begin position="5"/>
        <end position="25"/>
    </location>
</feature>
<evidence type="ECO:0000313" key="3">
    <source>
        <dbReference type="Proteomes" id="UP000177682"/>
    </source>
</evidence>
<name>A0A1F5PJ49_9BACT</name>
<proteinExistence type="predicted"/>
<comment type="caution">
    <text evidence="2">The sequence shown here is derived from an EMBL/GenBank/DDBJ whole genome shotgun (WGS) entry which is preliminary data.</text>
</comment>
<keyword evidence="1" id="KW-1133">Transmembrane helix</keyword>
<gene>
    <name evidence="2" type="ORF">A3E29_02570</name>
</gene>
<reference evidence="2 3" key="1">
    <citation type="journal article" date="2016" name="Nat. Commun.">
        <title>Thousands of microbial genomes shed light on interconnected biogeochemical processes in an aquifer system.</title>
        <authorList>
            <person name="Anantharaman K."/>
            <person name="Brown C.T."/>
            <person name="Hug L.A."/>
            <person name="Sharon I."/>
            <person name="Castelle C.J."/>
            <person name="Probst A.J."/>
            <person name="Thomas B.C."/>
            <person name="Singh A."/>
            <person name="Wilkins M.J."/>
            <person name="Karaoz U."/>
            <person name="Brodie E.L."/>
            <person name="Williams K.H."/>
            <person name="Hubbard S.S."/>
            <person name="Banfield J.F."/>
        </authorList>
    </citation>
    <scope>NUCLEOTIDE SEQUENCE [LARGE SCALE GENOMIC DNA]</scope>
</reference>
<evidence type="ECO:0000256" key="1">
    <source>
        <dbReference type="SAM" id="Phobius"/>
    </source>
</evidence>
<protein>
    <recommendedName>
        <fullName evidence="4">PsbP C-terminal domain-containing protein</fullName>
    </recommendedName>
</protein>
<dbReference type="Proteomes" id="UP000177682">
    <property type="component" value="Unassembled WGS sequence"/>
</dbReference>
<dbReference type="AlphaFoldDB" id="A0A1F5PJ49"/>
<keyword evidence="1" id="KW-0472">Membrane</keyword>
<organism evidence="2 3">
    <name type="scientific">Candidatus Doudnabacteria bacterium RIFCSPHIGHO2_12_FULL_48_16</name>
    <dbReference type="NCBI Taxonomy" id="1817838"/>
    <lineage>
        <taxon>Bacteria</taxon>
        <taxon>Candidatus Doudnaibacteriota</taxon>
    </lineage>
</organism>
<evidence type="ECO:0008006" key="4">
    <source>
        <dbReference type="Google" id="ProtNLM"/>
    </source>
</evidence>
<dbReference type="Pfam" id="PF18933">
    <property type="entry name" value="PsbP_2"/>
    <property type="match status" value="1"/>
</dbReference>
<evidence type="ECO:0000313" key="2">
    <source>
        <dbReference type="EMBL" id="OGE89973.1"/>
    </source>
</evidence>
<keyword evidence="1" id="KW-0812">Transmembrane</keyword>
<sequence>MKHKILGYLFLAAAAIVVVGGIYLWQNPRIVKAPVTTNETVNWKTYTNTKYGFEFKYPSNWELIDRHLPKSDASDSLWYENLVSVTGPKVQGQAPSGTVWYVYENKAASTVANNWLNVYNAARGFKLISNQKIVFAQEDAFELVYDTGLGVMRIVVFEKNNNAFALTYFLSFTDVLSDSNDYVNKVSPLVDQILSTFKFTK</sequence>
<dbReference type="EMBL" id="MFEY01000007">
    <property type="protein sequence ID" value="OGE89973.1"/>
    <property type="molecule type" value="Genomic_DNA"/>
</dbReference>
<accession>A0A1F5PJ49</accession>